<keyword evidence="1" id="KW-0732">Signal</keyword>
<feature type="chain" id="PRO_5039120709" description="Alpha amylase inhibitor" evidence="1">
    <location>
        <begin position="22"/>
        <end position="112"/>
    </location>
</feature>
<evidence type="ECO:0008006" key="4">
    <source>
        <dbReference type="Google" id="ProtNLM"/>
    </source>
</evidence>
<dbReference type="GO" id="GO:0015066">
    <property type="term" value="F:alpha-amylase inhibitor activity"/>
    <property type="evidence" value="ECO:0007669"/>
    <property type="project" value="InterPro"/>
</dbReference>
<accession>A0A1G9B6R7</accession>
<dbReference type="Proteomes" id="UP000198683">
    <property type="component" value="Unassembled WGS sequence"/>
</dbReference>
<sequence>MLLKKLAMTAATMVAVWSVGAATAPASYAASPEGFSGPVSPMAEVASCVSRTVYTTPYGWDLFIQNRCSTTQRVKVIVDWGGDSDCISVGAGQNHTYSYDGITGSYGHLHPC</sequence>
<dbReference type="EMBL" id="FNFB01000007">
    <property type="protein sequence ID" value="SDK35189.1"/>
    <property type="molecule type" value="Genomic_DNA"/>
</dbReference>
<evidence type="ECO:0000313" key="3">
    <source>
        <dbReference type="Proteomes" id="UP000198683"/>
    </source>
</evidence>
<keyword evidence="3" id="KW-1185">Reference proteome</keyword>
<name>A0A1G9B6R7_9ACTN</name>
<protein>
    <recommendedName>
        <fullName evidence="4">Alpha amylase inhibitor</fullName>
    </recommendedName>
</protein>
<dbReference type="RefSeq" id="WP_090764060.1">
    <property type="nucleotide sequence ID" value="NZ_FNFB01000007.1"/>
</dbReference>
<dbReference type="InterPro" id="IPR036379">
    <property type="entry name" value="A-amylase_inhib_sf"/>
</dbReference>
<dbReference type="Gene3D" id="2.60.40.20">
    <property type="entry name" value="Alpha-amylase inhibitor"/>
    <property type="match status" value="1"/>
</dbReference>
<gene>
    <name evidence="2" type="ORF">SAMN05421874_10741</name>
</gene>
<organism evidence="2 3">
    <name type="scientific">Nonomuraea maritima</name>
    <dbReference type="NCBI Taxonomy" id="683260"/>
    <lineage>
        <taxon>Bacteria</taxon>
        <taxon>Bacillati</taxon>
        <taxon>Actinomycetota</taxon>
        <taxon>Actinomycetes</taxon>
        <taxon>Streptosporangiales</taxon>
        <taxon>Streptosporangiaceae</taxon>
        <taxon>Nonomuraea</taxon>
    </lineage>
</organism>
<proteinExistence type="predicted"/>
<reference evidence="2 3" key="1">
    <citation type="submission" date="2016-10" db="EMBL/GenBank/DDBJ databases">
        <authorList>
            <person name="de Groot N.N."/>
        </authorList>
    </citation>
    <scope>NUCLEOTIDE SEQUENCE [LARGE SCALE GENOMIC DNA]</scope>
    <source>
        <strain evidence="2 3">CGMCC 4.5681</strain>
    </source>
</reference>
<dbReference type="OrthoDB" id="3543903at2"/>
<feature type="signal peptide" evidence="1">
    <location>
        <begin position="1"/>
        <end position="21"/>
    </location>
</feature>
<evidence type="ECO:0000313" key="2">
    <source>
        <dbReference type="EMBL" id="SDK35189.1"/>
    </source>
</evidence>
<evidence type="ECO:0000256" key="1">
    <source>
        <dbReference type="SAM" id="SignalP"/>
    </source>
</evidence>
<dbReference type="AlphaFoldDB" id="A0A1G9B6R7"/>